<dbReference type="SUPFAM" id="SSF52972">
    <property type="entry name" value="ITPase-like"/>
    <property type="match status" value="1"/>
</dbReference>
<dbReference type="EMBL" id="JACNYK010000001">
    <property type="protein sequence ID" value="MBD1424899.1"/>
    <property type="molecule type" value="Genomic_DNA"/>
</dbReference>
<comment type="catalytic activity">
    <reaction evidence="4">
        <text>dTTP + H2O = dTMP + diphosphate + H(+)</text>
        <dbReference type="Rhea" id="RHEA:28534"/>
        <dbReference type="ChEBI" id="CHEBI:15377"/>
        <dbReference type="ChEBI" id="CHEBI:15378"/>
        <dbReference type="ChEBI" id="CHEBI:33019"/>
        <dbReference type="ChEBI" id="CHEBI:37568"/>
        <dbReference type="ChEBI" id="CHEBI:63528"/>
        <dbReference type="EC" id="3.6.1.9"/>
    </reaction>
</comment>
<evidence type="ECO:0000256" key="4">
    <source>
        <dbReference type="HAMAP-Rule" id="MF_00528"/>
    </source>
</evidence>
<evidence type="ECO:0000313" key="6">
    <source>
        <dbReference type="Proteomes" id="UP000606494"/>
    </source>
</evidence>
<comment type="function">
    <text evidence="4">Nucleoside triphosphate pyrophosphatase that hydrolyzes dTTP and UTP. May have a dual role in cell division arrest and in preventing the incorporation of modified nucleotides into cellular nucleic acids.</text>
</comment>
<evidence type="ECO:0000256" key="1">
    <source>
        <dbReference type="ARBA" id="ARBA00001968"/>
    </source>
</evidence>
<keyword evidence="4" id="KW-0963">Cytoplasm</keyword>
<dbReference type="HAMAP" id="MF_00528">
    <property type="entry name" value="Maf"/>
    <property type="match status" value="1"/>
</dbReference>
<dbReference type="EC" id="3.6.1.9" evidence="4"/>
<keyword evidence="3 4" id="KW-0546">Nucleotide metabolism</keyword>
<comment type="catalytic activity">
    <reaction evidence="4">
        <text>UTP + H2O = UMP + diphosphate + H(+)</text>
        <dbReference type="Rhea" id="RHEA:29395"/>
        <dbReference type="ChEBI" id="CHEBI:15377"/>
        <dbReference type="ChEBI" id="CHEBI:15378"/>
        <dbReference type="ChEBI" id="CHEBI:33019"/>
        <dbReference type="ChEBI" id="CHEBI:46398"/>
        <dbReference type="ChEBI" id="CHEBI:57865"/>
        <dbReference type="EC" id="3.6.1.9"/>
    </reaction>
</comment>
<dbReference type="InterPro" id="IPR003697">
    <property type="entry name" value="Maf-like"/>
</dbReference>
<dbReference type="PANTHER" id="PTHR43213">
    <property type="entry name" value="BIFUNCTIONAL DTTP/UTP PYROPHOSPHATASE/METHYLTRANSFERASE PROTEIN-RELATED"/>
    <property type="match status" value="1"/>
</dbReference>
<protein>
    <recommendedName>
        <fullName evidence="4">dTTP/UTP pyrophosphatase</fullName>
        <shortName evidence="4">dTTPase/UTPase</shortName>
        <ecNumber evidence="4">3.6.1.9</ecNumber>
    </recommendedName>
    <alternativeName>
        <fullName evidence="4">Nucleoside triphosphate pyrophosphatase</fullName>
    </alternativeName>
    <alternativeName>
        <fullName evidence="4">Nucleotide pyrophosphatase</fullName>
        <shortName evidence="4">Nucleotide PPase</shortName>
    </alternativeName>
</protein>
<dbReference type="PIRSF" id="PIRSF006305">
    <property type="entry name" value="Maf"/>
    <property type="match status" value="1"/>
</dbReference>
<dbReference type="Proteomes" id="UP000606494">
    <property type="component" value="Unassembled WGS sequence"/>
</dbReference>
<sequence>MLLNKFKNIPIILGSQSPRRKELLQKMGFDFQVVVKETDEHFDPQQTPQEIVEHIAIDKIQGFDSISFYDTLVITADTVVVCGGSILGKPHDQKEAFQTLHKLQGGDHRVLTAVALRYQGNLHCFMEETQVTFYPLSEQEIFFYLENYQPFDKAGSYGIQEWIGFIGVKSIQGSYENVVGLPTARLYQEMKKLV</sequence>
<organism evidence="5 6">
    <name type="scientific">Sphingobacterium arenae</name>
    <dbReference type="NCBI Taxonomy" id="1280598"/>
    <lineage>
        <taxon>Bacteria</taxon>
        <taxon>Pseudomonadati</taxon>
        <taxon>Bacteroidota</taxon>
        <taxon>Sphingobacteriia</taxon>
        <taxon>Sphingobacteriales</taxon>
        <taxon>Sphingobacteriaceae</taxon>
        <taxon>Sphingobacterium</taxon>
    </lineage>
</organism>
<gene>
    <name evidence="5" type="primary">maf</name>
    <name evidence="5" type="ORF">H8B17_04815</name>
</gene>
<comment type="similarity">
    <text evidence="4">Belongs to the Maf family. YhdE subfamily.</text>
</comment>
<evidence type="ECO:0000313" key="5">
    <source>
        <dbReference type="EMBL" id="MBD1424899.1"/>
    </source>
</evidence>
<feature type="site" description="Important for substrate specificity" evidence="4">
    <location>
        <position position="78"/>
    </location>
</feature>
<comment type="caution">
    <text evidence="5">The sequence shown here is derived from an EMBL/GenBank/DDBJ whole genome shotgun (WGS) entry which is preliminary data.</text>
</comment>
<reference evidence="5 6" key="1">
    <citation type="submission" date="2020-08" db="EMBL/GenBank/DDBJ databases">
        <title>Sphingobacterium sp. DN00404 isolated from aquaculture water.</title>
        <authorList>
            <person name="Zhang M."/>
        </authorList>
    </citation>
    <scope>NUCLEOTIDE SEQUENCE [LARGE SCALE GENOMIC DNA]</scope>
    <source>
        <strain evidence="5 6">KCTC 32294</strain>
    </source>
</reference>
<dbReference type="RefSeq" id="WP_190307995.1">
    <property type="nucleotide sequence ID" value="NZ_JACNYK010000001.1"/>
</dbReference>
<comment type="cofactor">
    <cofactor evidence="1 4">
        <name>a divalent metal cation</name>
        <dbReference type="ChEBI" id="CHEBI:60240"/>
    </cofactor>
</comment>
<dbReference type="Pfam" id="PF02545">
    <property type="entry name" value="Maf"/>
    <property type="match status" value="1"/>
</dbReference>
<comment type="caution">
    <text evidence="4">Lacks conserved residue(s) required for the propagation of feature annotation.</text>
</comment>
<dbReference type="Gene3D" id="3.90.950.10">
    <property type="match status" value="1"/>
</dbReference>
<dbReference type="CDD" id="cd00555">
    <property type="entry name" value="Maf"/>
    <property type="match status" value="1"/>
</dbReference>
<feature type="site" description="Important for substrate specificity" evidence="4">
    <location>
        <position position="19"/>
    </location>
</feature>
<dbReference type="NCBIfam" id="TIGR00172">
    <property type="entry name" value="maf"/>
    <property type="match status" value="1"/>
</dbReference>
<feature type="site" description="Important for substrate specificity" evidence="4">
    <location>
        <position position="160"/>
    </location>
</feature>
<proteinExistence type="inferred from homology"/>
<accession>A0ABR7Y0S3</accession>
<evidence type="ECO:0000256" key="3">
    <source>
        <dbReference type="ARBA" id="ARBA00023080"/>
    </source>
</evidence>
<feature type="active site" description="Proton acceptor" evidence="4">
    <location>
        <position position="77"/>
    </location>
</feature>
<name>A0ABR7Y0S3_9SPHI</name>
<dbReference type="PANTHER" id="PTHR43213:SF5">
    <property type="entry name" value="BIFUNCTIONAL DTTP_UTP PYROPHOSPHATASE_METHYLTRANSFERASE PROTEIN-RELATED"/>
    <property type="match status" value="1"/>
</dbReference>
<keyword evidence="2 4" id="KW-0378">Hydrolase</keyword>
<comment type="subcellular location">
    <subcellularLocation>
        <location evidence="4">Cytoplasm</location>
    </subcellularLocation>
</comment>
<dbReference type="InterPro" id="IPR029001">
    <property type="entry name" value="ITPase-like_fam"/>
</dbReference>
<evidence type="ECO:0000256" key="2">
    <source>
        <dbReference type="ARBA" id="ARBA00022801"/>
    </source>
</evidence>
<keyword evidence="6" id="KW-1185">Reference proteome</keyword>